<dbReference type="EMBL" id="CAJFCW020000005">
    <property type="protein sequence ID" value="CAG9121212.1"/>
    <property type="molecule type" value="Genomic_DNA"/>
</dbReference>
<feature type="region of interest" description="Disordered" evidence="1">
    <location>
        <begin position="59"/>
        <end position="78"/>
    </location>
</feature>
<keyword evidence="3" id="KW-1185">Reference proteome</keyword>
<feature type="compositionally biased region" description="Low complexity" evidence="1">
    <location>
        <begin position="1"/>
        <end position="21"/>
    </location>
</feature>
<evidence type="ECO:0000256" key="1">
    <source>
        <dbReference type="SAM" id="MobiDB-lite"/>
    </source>
</evidence>
<comment type="caution">
    <text evidence="2">The sequence shown here is derived from an EMBL/GenBank/DDBJ whole genome shotgun (WGS) entry which is preliminary data.</text>
</comment>
<reference evidence="2" key="1">
    <citation type="submission" date="2020-09" db="EMBL/GenBank/DDBJ databases">
        <authorList>
            <person name="Kikuchi T."/>
        </authorList>
    </citation>
    <scope>NUCLEOTIDE SEQUENCE</scope>
    <source>
        <strain evidence="2">SH1</strain>
    </source>
</reference>
<evidence type="ECO:0000313" key="2">
    <source>
        <dbReference type="EMBL" id="CAD5225697.1"/>
    </source>
</evidence>
<dbReference type="Proteomes" id="UP000614601">
    <property type="component" value="Unassembled WGS sequence"/>
</dbReference>
<dbReference type="Proteomes" id="UP000783686">
    <property type="component" value="Unassembled WGS sequence"/>
</dbReference>
<dbReference type="EMBL" id="CAJFDH010000005">
    <property type="protein sequence ID" value="CAD5225697.1"/>
    <property type="molecule type" value="Genomic_DNA"/>
</dbReference>
<protein>
    <submittedName>
        <fullName evidence="2">Uncharacterized protein</fullName>
    </submittedName>
</protein>
<name>A0A811LDV5_9BILA</name>
<organism evidence="2 3">
    <name type="scientific">Bursaphelenchus okinawaensis</name>
    <dbReference type="NCBI Taxonomy" id="465554"/>
    <lineage>
        <taxon>Eukaryota</taxon>
        <taxon>Metazoa</taxon>
        <taxon>Ecdysozoa</taxon>
        <taxon>Nematoda</taxon>
        <taxon>Chromadorea</taxon>
        <taxon>Rhabditida</taxon>
        <taxon>Tylenchina</taxon>
        <taxon>Tylenchomorpha</taxon>
        <taxon>Aphelenchoidea</taxon>
        <taxon>Aphelenchoididae</taxon>
        <taxon>Bursaphelenchus</taxon>
    </lineage>
</organism>
<feature type="compositionally biased region" description="Polar residues" evidence="1">
    <location>
        <begin position="26"/>
        <end position="42"/>
    </location>
</feature>
<evidence type="ECO:0000313" key="3">
    <source>
        <dbReference type="Proteomes" id="UP000614601"/>
    </source>
</evidence>
<dbReference type="AlphaFoldDB" id="A0A811LDV5"/>
<proteinExistence type="predicted"/>
<accession>A0A811LDV5</accession>
<gene>
    <name evidence="2" type="ORF">BOKJ2_LOCUS11707</name>
</gene>
<feature type="region of interest" description="Disordered" evidence="1">
    <location>
        <begin position="1"/>
        <end position="52"/>
    </location>
</feature>
<sequence>MSQVTTTVSKTSVLSAASTKAPHSPASLTSPDELSRPSSAASDHSEASFLPLTRLLPPQKPVAVQTAPSRKRSWTEGPTADLHKLLDDFERELQVIKIKQLCCSNARQHAALNIEIDCVMAKFAAIKEHCEAKEAKLKKTK</sequence>